<comment type="caution">
    <text evidence="12">The sequence shown here is derived from an EMBL/GenBank/DDBJ whole genome shotgun (WGS) entry which is preliminary data.</text>
</comment>
<dbReference type="GO" id="GO:0008289">
    <property type="term" value="F:lipid binding"/>
    <property type="evidence" value="ECO:0007669"/>
    <property type="project" value="UniProtKB-KW"/>
</dbReference>
<keyword evidence="4 8" id="KW-1133">Transmembrane helix</keyword>
<keyword evidence="6" id="KW-0446">Lipid-binding</keyword>
<dbReference type="AlphaFoldDB" id="A0A367JI56"/>
<evidence type="ECO:0000256" key="8">
    <source>
        <dbReference type="HAMAP-Rule" id="MF_03103"/>
    </source>
</evidence>
<comment type="similarity">
    <text evidence="8">Belongs to the MMM1 family.</text>
</comment>
<evidence type="ECO:0000256" key="5">
    <source>
        <dbReference type="ARBA" id="ARBA00023055"/>
    </source>
</evidence>
<dbReference type="PANTHER" id="PTHR13466:SF0">
    <property type="entry name" value="SMP-LTD DOMAIN-CONTAINING PROTEIN"/>
    <property type="match status" value="1"/>
</dbReference>
<keyword evidence="7 8" id="KW-0472">Membrane</keyword>
<feature type="topological domain" description="Lumenal" evidence="8">
    <location>
        <begin position="1"/>
        <end position="34"/>
    </location>
</feature>
<evidence type="ECO:0000256" key="10">
    <source>
        <dbReference type="SAM" id="Phobius"/>
    </source>
</evidence>
<protein>
    <recommendedName>
        <fullName evidence="8">Maintenance of mitochondrial morphology protein 1</fullName>
    </recommendedName>
</protein>
<organism evidence="12 13">
    <name type="scientific">Rhizopus azygosporus</name>
    <name type="common">Rhizopus microsporus var. azygosporus</name>
    <dbReference type="NCBI Taxonomy" id="86630"/>
    <lineage>
        <taxon>Eukaryota</taxon>
        <taxon>Fungi</taxon>
        <taxon>Fungi incertae sedis</taxon>
        <taxon>Mucoromycota</taxon>
        <taxon>Mucoromycotina</taxon>
        <taxon>Mucoromycetes</taxon>
        <taxon>Mucorales</taxon>
        <taxon>Mucorineae</taxon>
        <taxon>Rhizopodaceae</taxon>
        <taxon>Rhizopus</taxon>
    </lineage>
</organism>
<keyword evidence="5" id="KW-0445">Lipid transport</keyword>
<dbReference type="STRING" id="86630.A0A367JI56"/>
<evidence type="ECO:0000256" key="9">
    <source>
        <dbReference type="SAM" id="MobiDB-lite"/>
    </source>
</evidence>
<dbReference type="GO" id="GO:0005789">
    <property type="term" value="C:endoplasmic reticulum membrane"/>
    <property type="evidence" value="ECO:0007669"/>
    <property type="project" value="UniProtKB-SubCell"/>
</dbReference>
<evidence type="ECO:0000256" key="7">
    <source>
        <dbReference type="ARBA" id="ARBA00023136"/>
    </source>
</evidence>
<accession>A0A367JI56</accession>
<dbReference type="GO" id="GO:0032865">
    <property type="term" value="C:ERMES complex"/>
    <property type="evidence" value="ECO:0007669"/>
    <property type="project" value="UniProtKB-UniRule"/>
</dbReference>
<dbReference type="PANTHER" id="PTHR13466">
    <property type="entry name" value="TEX2 PROTEIN-RELATED"/>
    <property type="match status" value="1"/>
</dbReference>
<evidence type="ECO:0000256" key="1">
    <source>
        <dbReference type="ARBA" id="ARBA00022448"/>
    </source>
</evidence>
<keyword evidence="2 8" id="KW-0812">Transmembrane</keyword>
<feature type="compositionally biased region" description="Acidic residues" evidence="9">
    <location>
        <begin position="310"/>
        <end position="319"/>
    </location>
</feature>
<keyword evidence="3 8" id="KW-0256">Endoplasmic reticulum</keyword>
<feature type="transmembrane region" description="Helical" evidence="10">
    <location>
        <begin position="34"/>
        <end position="54"/>
    </location>
</feature>
<dbReference type="GO" id="GO:1990456">
    <property type="term" value="P:mitochondrion-endoplasmic reticulum membrane tethering"/>
    <property type="evidence" value="ECO:0007669"/>
    <property type="project" value="TreeGrafter"/>
</dbReference>
<evidence type="ECO:0000313" key="12">
    <source>
        <dbReference type="EMBL" id="RCH89620.1"/>
    </source>
</evidence>
<evidence type="ECO:0000256" key="3">
    <source>
        <dbReference type="ARBA" id="ARBA00022824"/>
    </source>
</evidence>
<dbReference type="GO" id="GO:0045040">
    <property type="term" value="P:protein insertion into mitochondrial outer membrane"/>
    <property type="evidence" value="ECO:0007669"/>
    <property type="project" value="UniProtKB-UniRule"/>
</dbReference>
<dbReference type="Pfam" id="PF10296">
    <property type="entry name" value="MMM1"/>
    <property type="match status" value="1"/>
</dbReference>
<evidence type="ECO:0000256" key="6">
    <source>
        <dbReference type="ARBA" id="ARBA00023121"/>
    </source>
</evidence>
<proteinExistence type="inferred from homology"/>
<name>A0A367JI56_RHIAZ</name>
<dbReference type="InterPro" id="IPR031468">
    <property type="entry name" value="SMP_LBD"/>
</dbReference>
<dbReference type="CDD" id="cd21671">
    <property type="entry name" value="SMP_Mmm1"/>
    <property type="match status" value="1"/>
</dbReference>
<comment type="function">
    <text evidence="8">Component of the ERMES/MDM complex, which serves as a molecular tether to connect the endoplasmic reticulum (ER) and mitochondria. Components of this complex are involved in the control of mitochondrial shape and protein biogenesis, and function in nonvesicular lipid trafficking between the ER and mitochondria. The MDM12-MMM1 subcomplex functions in the major beta-barrel assembly pathway that is responsible for biogenesis of all outer membrane beta-barrel proteins, and acts in a late step after the SAM complex. The MDM10-MDM12-MMM1 subcomplex further acts in the TOM40-specific pathway after the action of the MDM12-MMM1 complex. Essential for establishing and maintaining the structure of mitochondria and maintenance of mtDNA nucleoids.</text>
</comment>
<comment type="subcellular location">
    <subcellularLocation>
        <location evidence="8">Endoplasmic reticulum membrane</location>
        <topology evidence="8">Single-pass type I membrane protein</topology>
    </subcellularLocation>
    <text evidence="8">The ERMES/MDM complex localizes to a few discrete foci (around 10 per single cell), that represent mitochondria-endoplasmic reticulum junctions. These foci are often found next to mtDNA nucleoids.</text>
</comment>
<reference evidence="12 13" key="1">
    <citation type="journal article" date="2018" name="G3 (Bethesda)">
        <title>Phylogenetic and Phylogenomic Definition of Rhizopus Species.</title>
        <authorList>
            <person name="Gryganskyi A.P."/>
            <person name="Golan J."/>
            <person name="Dolatabadi S."/>
            <person name="Mondo S."/>
            <person name="Robb S."/>
            <person name="Idnurm A."/>
            <person name="Muszewska A."/>
            <person name="Steczkiewicz K."/>
            <person name="Masonjones S."/>
            <person name="Liao H.L."/>
            <person name="Gajdeczka M.T."/>
            <person name="Anike F."/>
            <person name="Vuek A."/>
            <person name="Anishchenko I.M."/>
            <person name="Voigt K."/>
            <person name="de Hoog G.S."/>
            <person name="Smith M.E."/>
            <person name="Heitman J."/>
            <person name="Vilgalys R."/>
            <person name="Stajich J.E."/>
        </authorList>
    </citation>
    <scope>NUCLEOTIDE SEQUENCE [LARGE SCALE GENOMIC DNA]</scope>
    <source>
        <strain evidence="12 13">CBS 357.93</strain>
    </source>
</reference>
<keyword evidence="13" id="KW-1185">Reference proteome</keyword>
<dbReference type="Proteomes" id="UP000252139">
    <property type="component" value="Unassembled WGS sequence"/>
</dbReference>
<gene>
    <name evidence="8 12" type="primary">MMM1</name>
    <name evidence="12" type="ORF">CU097_005576</name>
</gene>
<feature type="domain" description="SMP-LTD" evidence="11">
    <location>
        <begin position="102"/>
        <end position="304"/>
    </location>
</feature>
<evidence type="ECO:0000259" key="11">
    <source>
        <dbReference type="PROSITE" id="PS51847"/>
    </source>
</evidence>
<dbReference type="InterPro" id="IPR027537">
    <property type="entry name" value="Mmm1"/>
</dbReference>
<dbReference type="OrthoDB" id="5599157at2759"/>
<feature type="topological domain" description="Cytoplasmic" evidence="8">
    <location>
        <begin position="56"/>
        <end position="413"/>
    </location>
</feature>
<dbReference type="EMBL" id="PJQL01001255">
    <property type="protein sequence ID" value="RCH89620.1"/>
    <property type="molecule type" value="Genomic_DNA"/>
</dbReference>
<evidence type="ECO:0000256" key="2">
    <source>
        <dbReference type="ARBA" id="ARBA00022692"/>
    </source>
</evidence>
<dbReference type="HAMAP" id="MF_03103">
    <property type="entry name" value="Mmm1"/>
    <property type="match status" value="1"/>
</dbReference>
<evidence type="ECO:0000256" key="4">
    <source>
        <dbReference type="ARBA" id="ARBA00022989"/>
    </source>
</evidence>
<keyword evidence="1" id="KW-0813">Transport</keyword>
<dbReference type="PROSITE" id="PS51847">
    <property type="entry name" value="SMP"/>
    <property type="match status" value="1"/>
</dbReference>
<dbReference type="InterPro" id="IPR019411">
    <property type="entry name" value="MMM1_dom"/>
</dbReference>
<feature type="region of interest" description="Disordered" evidence="9">
    <location>
        <begin position="307"/>
        <end position="327"/>
    </location>
</feature>
<sequence length="413" mass="46901">MSDSLNTTQLIDLIETQLARSACSKSSTLSFVKGFILGQLSVIIVMILVLRYLFTEDVKRVKKRYIPSRPSSNTVPSVASAAAALPNDHVTLKTYYDVIHHPPESTDWLNVLLAQVILQYRQDANINNRLSRSLDRVLNGGVLPSFVGPIHVTELNLGQEFPIFSRARIRPSDEVGSMRAEIDFEYNDQVTLGIETQLILNWPRQAFAVLPVSLVLSVARFSGTLTIELMNPPETTTKPKIPIERYIAISSYSDFILDLQVQSLIGSKTKLEDIPKLTDLIQTKLRNMYIDKLVYPQFLKVKVPNMWKQEEEEEEEEESTKDREKRLGSSQLQCDINNWNQNFQETSRQLLNTNMILESYNAISNRSQPHVAALSTASASTAELSSNKRRKCLKVPHLKVMSFEERALKLNEY</sequence>
<evidence type="ECO:0000313" key="13">
    <source>
        <dbReference type="Proteomes" id="UP000252139"/>
    </source>
</evidence>
<dbReference type="GO" id="GO:0015914">
    <property type="term" value="P:phospholipid transport"/>
    <property type="evidence" value="ECO:0007669"/>
    <property type="project" value="TreeGrafter"/>
</dbReference>
<comment type="subunit">
    <text evidence="8">Homodimer. Component of the ER-mitochondria encounter structure (ERMES) or MDM complex, composed of MMM1, MDM10, MDM12 and MDM34. A MMM1 homodimer associates with one molecule of MDM12 on each side in a pairwise head-to-tail manner, and the SMP-LTD domains of MMM1 and MDM12 generate a continuous hydrophobic tunnel for phospholipid trafficking.</text>
</comment>